<organism evidence="2">
    <name type="scientific">bioreactor metagenome</name>
    <dbReference type="NCBI Taxonomy" id="1076179"/>
    <lineage>
        <taxon>unclassified sequences</taxon>
        <taxon>metagenomes</taxon>
        <taxon>ecological metagenomes</taxon>
    </lineage>
</organism>
<sequence length="131" mass="14592">MEQLLGNDRVSPQIAELREEMIDNLTERYNDLLREGKTPAAAFQMITADIGDVSELIQSLKRDSALTGLSADRLLRIRRLRGLRSAIATGCFILAAGFLFVIPYPASFLIFCTFIALAAGLLVYNRSTRLR</sequence>
<dbReference type="AlphaFoldDB" id="A0A645E1W0"/>
<keyword evidence="1" id="KW-0812">Transmembrane</keyword>
<comment type="caution">
    <text evidence="2">The sequence shown here is derived from an EMBL/GenBank/DDBJ whole genome shotgun (WGS) entry which is preliminary data.</text>
</comment>
<proteinExistence type="predicted"/>
<accession>A0A645E1W0</accession>
<gene>
    <name evidence="2" type="ORF">SDC9_141718</name>
</gene>
<protein>
    <submittedName>
        <fullName evidence="2">Uncharacterized protein</fullName>
    </submittedName>
</protein>
<dbReference type="EMBL" id="VSSQ01041182">
    <property type="protein sequence ID" value="MPM94572.1"/>
    <property type="molecule type" value="Genomic_DNA"/>
</dbReference>
<keyword evidence="1" id="KW-0472">Membrane</keyword>
<reference evidence="2" key="1">
    <citation type="submission" date="2019-08" db="EMBL/GenBank/DDBJ databases">
        <authorList>
            <person name="Kucharzyk K."/>
            <person name="Murdoch R.W."/>
            <person name="Higgins S."/>
            <person name="Loffler F."/>
        </authorList>
    </citation>
    <scope>NUCLEOTIDE SEQUENCE</scope>
</reference>
<feature type="transmembrane region" description="Helical" evidence="1">
    <location>
        <begin position="108"/>
        <end position="125"/>
    </location>
</feature>
<keyword evidence="1" id="KW-1133">Transmembrane helix</keyword>
<dbReference type="InterPro" id="IPR047928">
    <property type="entry name" value="Perm_prefix_1"/>
</dbReference>
<dbReference type="NCBIfam" id="NF038403">
    <property type="entry name" value="perm_prefix_1"/>
    <property type="match status" value="1"/>
</dbReference>
<evidence type="ECO:0000313" key="2">
    <source>
        <dbReference type="EMBL" id="MPM94572.1"/>
    </source>
</evidence>
<name>A0A645E1W0_9ZZZZ</name>
<feature type="transmembrane region" description="Helical" evidence="1">
    <location>
        <begin position="83"/>
        <end position="102"/>
    </location>
</feature>
<evidence type="ECO:0000256" key="1">
    <source>
        <dbReference type="SAM" id="Phobius"/>
    </source>
</evidence>